<name>A0A2G3DXV4_9FIRM</name>
<keyword evidence="1" id="KW-0175">Coiled coil</keyword>
<sequence length="141" mass="16443">MSEKSDLFARIGQCEQEIARIRADIESMKAYKSEVIADIDKCTIKMDYSNGYDMTVDNTWRKQLCDQAIDLQVVVNQELQNSIDDYEGLVNDFVACINNALRMIGELEAEITRCRARIAQIEEEERRAAEDRRKHPERYRC</sequence>
<dbReference type="Proteomes" id="UP000225889">
    <property type="component" value="Unassembled WGS sequence"/>
</dbReference>
<dbReference type="RefSeq" id="WP_099391467.1">
    <property type="nucleotide sequence ID" value="NZ_PDYF01000008.1"/>
</dbReference>
<reference evidence="2 3" key="1">
    <citation type="submission" date="2017-10" db="EMBL/GenBank/DDBJ databases">
        <title>Resolving the taxonomy of Roseburia spp., Eubacterium rectale and Agathobacter spp. through phylogenomic analysis.</title>
        <authorList>
            <person name="Sheridan P.O."/>
            <person name="Walker A.W."/>
            <person name="Duncan S.H."/>
            <person name="Scott K.P."/>
            <person name="Toole P.W.O."/>
            <person name="Luis P."/>
            <person name="Flint H.J."/>
        </authorList>
    </citation>
    <scope>NUCLEOTIDE SEQUENCE [LARGE SCALE GENOMIC DNA]</scope>
    <source>
        <strain evidence="2 3">JK626</strain>
    </source>
</reference>
<dbReference type="EMBL" id="PDYF01000008">
    <property type="protein sequence ID" value="PHU35695.1"/>
    <property type="molecule type" value="Genomic_DNA"/>
</dbReference>
<reference evidence="2 3" key="2">
    <citation type="submission" date="2017-10" db="EMBL/GenBank/DDBJ databases">
        <authorList>
            <person name="Banno H."/>
            <person name="Chua N.-H."/>
        </authorList>
    </citation>
    <scope>NUCLEOTIDE SEQUENCE [LARGE SCALE GENOMIC DNA]</scope>
    <source>
        <strain evidence="2 3">JK626</strain>
    </source>
</reference>
<dbReference type="AlphaFoldDB" id="A0A2G3DXV4"/>
<evidence type="ECO:0000313" key="2">
    <source>
        <dbReference type="EMBL" id="PHU35695.1"/>
    </source>
</evidence>
<evidence type="ECO:0008006" key="4">
    <source>
        <dbReference type="Google" id="ProtNLM"/>
    </source>
</evidence>
<gene>
    <name evidence="2" type="ORF">CSX01_03585</name>
</gene>
<accession>A0A2G3DXV4</accession>
<evidence type="ECO:0000256" key="1">
    <source>
        <dbReference type="SAM" id="Coils"/>
    </source>
</evidence>
<protein>
    <recommendedName>
        <fullName evidence="4">DUF5082 domain-containing protein</fullName>
    </recommendedName>
</protein>
<feature type="coiled-coil region" evidence="1">
    <location>
        <begin position="97"/>
        <end position="131"/>
    </location>
</feature>
<organism evidence="2 3">
    <name type="scientific">Pseudobutyrivibrio ruminis</name>
    <dbReference type="NCBI Taxonomy" id="46206"/>
    <lineage>
        <taxon>Bacteria</taxon>
        <taxon>Bacillati</taxon>
        <taxon>Bacillota</taxon>
        <taxon>Clostridia</taxon>
        <taxon>Lachnospirales</taxon>
        <taxon>Lachnospiraceae</taxon>
        <taxon>Pseudobutyrivibrio</taxon>
    </lineage>
</organism>
<proteinExistence type="predicted"/>
<evidence type="ECO:0000313" key="3">
    <source>
        <dbReference type="Proteomes" id="UP000225889"/>
    </source>
</evidence>
<comment type="caution">
    <text evidence="2">The sequence shown here is derived from an EMBL/GenBank/DDBJ whole genome shotgun (WGS) entry which is preliminary data.</text>
</comment>